<dbReference type="RefSeq" id="WP_114118825.1">
    <property type="nucleotide sequence ID" value="NZ_BMHU01000008.1"/>
</dbReference>
<dbReference type="OrthoDB" id="9812981at2"/>
<proteinExistence type="predicted"/>
<organism evidence="1 2">
    <name type="scientific">Microbacterium sorbitolivorans</name>
    <dbReference type="NCBI Taxonomy" id="1867410"/>
    <lineage>
        <taxon>Bacteria</taxon>
        <taxon>Bacillati</taxon>
        <taxon>Actinomycetota</taxon>
        <taxon>Actinomycetes</taxon>
        <taxon>Micrococcales</taxon>
        <taxon>Microbacteriaceae</taxon>
        <taxon>Microbacterium</taxon>
    </lineage>
</organism>
<accession>A0A367XSZ8</accession>
<sequence>MIETFSQTIVEDDDSAVRLIADDVELARYVYRPDTVQMESPKPYIHPIHTRAGRLVSLFRPRDHVWHKGISLALPNAGPHNFWGGPTYTRRAGWYEQLPNNGTQAHAAPLEAPAGSFAHELEWRAEGDNSVVFTEVRRLTTTILDDDAWALRWETTLTNVSGETIAMGSPTTEGRENAGYGGVFWRGPRSFSDGEIVTADGVGDAEDLRGTRHSWMGFVGKHDGEDASSTVIMADLDDTPKWFVRAGIFACLGPAPFFDKEVPFEPGTELTLRYDVIIADGASDADRAAALVRSAREKGDAR</sequence>
<evidence type="ECO:0008006" key="3">
    <source>
        <dbReference type="Google" id="ProtNLM"/>
    </source>
</evidence>
<dbReference type="InterPro" id="IPR029475">
    <property type="entry name" value="DUF6807"/>
</dbReference>
<dbReference type="Pfam" id="PF14100">
    <property type="entry name" value="DUF6807"/>
    <property type="match status" value="1"/>
</dbReference>
<dbReference type="Proteomes" id="UP000253508">
    <property type="component" value="Unassembled WGS sequence"/>
</dbReference>
<dbReference type="EMBL" id="QORO01000007">
    <property type="protein sequence ID" value="RCK56755.1"/>
    <property type="molecule type" value="Genomic_DNA"/>
</dbReference>
<evidence type="ECO:0000313" key="2">
    <source>
        <dbReference type="Proteomes" id="UP000253508"/>
    </source>
</evidence>
<protein>
    <recommendedName>
        <fullName evidence="3">Oxidoreductase</fullName>
    </recommendedName>
</protein>
<comment type="caution">
    <text evidence="1">The sequence shown here is derived from an EMBL/GenBank/DDBJ whole genome shotgun (WGS) entry which is preliminary data.</text>
</comment>
<gene>
    <name evidence="1" type="ORF">DTO57_13785</name>
</gene>
<name>A0A367XSZ8_9MICO</name>
<reference evidence="1 2" key="1">
    <citation type="submission" date="2018-07" db="EMBL/GenBank/DDBJ databases">
        <title>Microbacterium endoborsara sp. nov., a novel actinobacterium isolated from Borszczowia aralocaspica.</title>
        <authorList>
            <person name="An D."/>
        </authorList>
    </citation>
    <scope>NUCLEOTIDE SEQUENCE [LARGE SCALE GENOMIC DNA]</scope>
    <source>
        <strain evidence="1 2">C1.15228</strain>
    </source>
</reference>
<keyword evidence="2" id="KW-1185">Reference proteome</keyword>
<evidence type="ECO:0000313" key="1">
    <source>
        <dbReference type="EMBL" id="RCK56755.1"/>
    </source>
</evidence>
<dbReference type="AlphaFoldDB" id="A0A367XSZ8"/>